<feature type="compositionally biased region" description="Polar residues" evidence="1">
    <location>
        <begin position="235"/>
        <end position="245"/>
    </location>
</feature>
<feature type="compositionally biased region" description="Basic and acidic residues" evidence="1">
    <location>
        <begin position="285"/>
        <end position="295"/>
    </location>
</feature>
<name>A0A914VZW9_9BILA</name>
<feature type="signal peptide" evidence="3">
    <location>
        <begin position="1"/>
        <end position="19"/>
    </location>
</feature>
<feature type="region of interest" description="Disordered" evidence="1">
    <location>
        <begin position="323"/>
        <end position="364"/>
    </location>
</feature>
<evidence type="ECO:0000256" key="1">
    <source>
        <dbReference type="SAM" id="MobiDB-lite"/>
    </source>
</evidence>
<keyword evidence="2" id="KW-0472">Membrane</keyword>
<keyword evidence="2" id="KW-1133">Transmembrane helix</keyword>
<dbReference type="AlphaFoldDB" id="A0A914VZW9"/>
<feature type="compositionally biased region" description="Polar residues" evidence="1">
    <location>
        <begin position="183"/>
        <end position="201"/>
    </location>
</feature>
<organism evidence="4 5">
    <name type="scientific">Plectus sambesii</name>
    <dbReference type="NCBI Taxonomy" id="2011161"/>
    <lineage>
        <taxon>Eukaryota</taxon>
        <taxon>Metazoa</taxon>
        <taxon>Ecdysozoa</taxon>
        <taxon>Nematoda</taxon>
        <taxon>Chromadorea</taxon>
        <taxon>Plectida</taxon>
        <taxon>Plectina</taxon>
        <taxon>Plectoidea</taxon>
        <taxon>Plectidae</taxon>
        <taxon>Plectus</taxon>
    </lineage>
</organism>
<evidence type="ECO:0000256" key="2">
    <source>
        <dbReference type="SAM" id="Phobius"/>
    </source>
</evidence>
<feature type="compositionally biased region" description="Polar residues" evidence="1">
    <location>
        <begin position="386"/>
        <end position="402"/>
    </location>
</feature>
<feature type="chain" id="PRO_5037540655" evidence="3">
    <location>
        <begin position="20"/>
        <end position="528"/>
    </location>
</feature>
<feature type="compositionally biased region" description="Basic and acidic residues" evidence="1">
    <location>
        <begin position="165"/>
        <end position="182"/>
    </location>
</feature>
<feature type="compositionally biased region" description="Polar residues" evidence="1">
    <location>
        <begin position="347"/>
        <end position="360"/>
    </location>
</feature>
<feature type="compositionally biased region" description="Basic and acidic residues" evidence="1">
    <location>
        <begin position="223"/>
        <end position="233"/>
    </location>
</feature>
<feature type="region of interest" description="Disordered" evidence="1">
    <location>
        <begin position="376"/>
        <end position="406"/>
    </location>
</feature>
<evidence type="ECO:0000313" key="5">
    <source>
        <dbReference type="WBParaSite" id="PSAMB.scaffold2916size20585.g19593.t1"/>
    </source>
</evidence>
<feature type="region of interest" description="Disordered" evidence="1">
    <location>
        <begin position="164"/>
        <end position="307"/>
    </location>
</feature>
<feature type="region of interest" description="Disordered" evidence="1">
    <location>
        <begin position="444"/>
        <end position="468"/>
    </location>
</feature>
<keyword evidence="4" id="KW-1185">Reference proteome</keyword>
<feature type="transmembrane region" description="Helical" evidence="2">
    <location>
        <begin position="479"/>
        <end position="500"/>
    </location>
</feature>
<accession>A0A914VZW9</accession>
<feature type="compositionally biased region" description="Polar residues" evidence="1">
    <location>
        <begin position="296"/>
        <end position="307"/>
    </location>
</feature>
<dbReference type="Proteomes" id="UP000887566">
    <property type="component" value="Unplaced"/>
</dbReference>
<evidence type="ECO:0000256" key="3">
    <source>
        <dbReference type="SAM" id="SignalP"/>
    </source>
</evidence>
<dbReference type="WBParaSite" id="PSAMB.scaffold2916size20585.g19593.t1">
    <property type="protein sequence ID" value="PSAMB.scaffold2916size20585.g19593.t1"/>
    <property type="gene ID" value="PSAMB.scaffold2916size20585.g19593"/>
</dbReference>
<protein>
    <submittedName>
        <fullName evidence="5">Uncharacterized protein</fullName>
    </submittedName>
</protein>
<sequence length="528" mass="57273">MVKAVAALLLVVAVSNVGALECPSGSLHYSNEELSEMEGQKVNEKLDKLEVTCTVNTADAWCYSVLLPNEAPTVIFHCADPSTARECAQLSAQGKLCNDEGTFCCCNTSVCKAVLSYPFIKNNGTHVVPLPISNEEHQTTPAMLSKQENSAEIKKGRLVLPNASSEEHQHNDTSHQTEDVHQENSTNTSDQSQEITTSLKDSTNASSENSSENSTIVNLSILERGDNKNDRSNEILMTNRSSTEDQLVEVKANGLTENKINSPHSVNDSKENSTEALDSNLSSETSKDAEIHVTPHENSTSLSSMNRSNENFKRSTMVHKLTNESNSSMTAEGSHEDHLKPKKDKINQSTDASAARNVTQHVHKEHSVVNKVLSENADSAEDHNNHTVITSSTENLENSTHMSVEGSKEIMDKPTNHSLESAEATEPPSMKDLCPVLPTTPCPDCSRSTTDAASKDPEEDAPECPAALSGGIPPTTVMWVMWIAPWIILLPIICVLFYLLRKSGKAVERLTEASTSPTVTVAKTNGGL</sequence>
<feature type="compositionally biased region" description="Polar residues" evidence="1">
    <location>
        <begin position="255"/>
        <end position="266"/>
    </location>
</feature>
<keyword evidence="3" id="KW-0732">Signal</keyword>
<keyword evidence="2" id="KW-0812">Transmembrane</keyword>
<reference evidence="5" key="1">
    <citation type="submission" date="2022-11" db="UniProtKB">
        <authorList>
            <consortium name="WormBaseParasite"/>
        </authorList>
    </citation>
    <scope>IDENTIFICATION</scope>
</reference>
<feature type="compositionally biased region" description="Polar residues" evidence="1">
    <location>
        <begin position="274"/>
        <end position="284"/>
    </location>
</feature>
<proteinExistence type="predicted"/>
<feature type="compositionally biased region" description="Low complexity" evidence="1">
    <location>
        <begin position="202"/>
        <end position="215"/>
    </location>
</feature>
<evidence type="ECO:0000313" key="4">
    <source>
        <dbReference type="Proteomes" id="UP000887566"/>
    </source>
</evidence>